<evidence type="ECO:0000256" key="3">
    <source>
        <dbReference type="ARBA" id="ARBA00022741"/>
    </source>
</evidence>
<evidence type="ECO:0000256" key="5">
    <source>
        <dbReference type="ARBA" id="ARBA00022840"/>
    </source>
</evidence>
<reference evidence="7 8" key="1">
    <citation type="submission" date="2023-08" db="EMBL/GenBank/DDBJ databases">
        <title>Black Yeasts Isolated from many extreme environments.</title>
        <authorList>
            <person name="Coleine C."/>
            <person name="Stajich J.E."/>
            <person name="Selbmann L."/>
        </authorList>
    </citation>
    <scope>NUCLEOTIDE SEQUENCE [LARGE SCALE GENOMIC DNA]</scope>
    <source>
        <strain evidence="7 8">CCFEE 5885</strain>
    </source>
</reference>
<dbReference type="SUPFAM" id="SSF56112">
    <property type="entry name" value="Protein kinase-like (PK-like)"/>
    <property type="match status" value="1"/>
</dbReference>
<keyword evidence="8" id="KW-1185">Reference proteome</keyword>
<gene>
    <name evidence="7" type="ORF">LTR24_005815</name>
</gene>
<keyword evidence="5" id="KW-0067">ATP-binding</keyword>
<evidence type="ECO:0000256" key="4">
    <source>
        <dbReference type="ARBA" id="ARBA00022777"/>
    </source>
</evidence>
<dbReference type="EMBL" id="JAVRRG010000069">
    <property type="protein sequence ID" value="KAK5091816.1"/>
    <property type="molecule type" value="Genomic_DNA"/>
</dbReference>
<dbReference type="Proteomes" id="UP001345013">
    <property type="component" value="Unassembled WGS sequence"/>
</dbReference>
<protein>
    <recommendedName>
        <fullName evidence="1">non-specific serine/threonine protein kinase</fullName>
        <ecNumber evidence="1">2.7.11.1</ecNumber>
    </recommendedName>
</protein>
<dbReference type="InterPro" id="IPR008271">
    <property type="entry name" value="Ser/Thr_kinase_AS"/>
</dbReference>
<sequence>MAAQQRRKRPRDDAFETPIQTIQLFENPPVIPDKPLTVKSISSRLWRALRGRGKDAYHVTQFLRGMPWETDKEQQEWRAMAPPLYRSSTRLKAHLGQEPKNEIWRFYLEYAPHGNLENLRLRYRAFHRYMPEHFLWHVFNSLAKAISALDDVPDDRDYIIHADIKPDNVFLGYEEIYDQSKPTGGLRTGEYPTIKLGDFGCARMAKEEESIEESFFKFVNRGTPGHWPPVSAEKYKAD</sequence>
<evidence type="ECO:0000256" key="2">
    <source>
        <dbReference type="ARBA" id="ARBA00022679"/>
    </source>
</evidence>
<dbReference type="InterPro" id="IPR050660">
    <property type="entry name" value="NEK_Ser/Thr_kinase"/>
</dbReference>
<dbReference type="Gene3D" id="1.10.510.10">
    <property type="entry name" value="Transferase(Phosphotransferase) domain 1"/>
    <property type="match status" value="1"/>
</dbReference>
<keyword evidence="4" id="KW-0418">Kinase</keyword>
<evidence type="ECO:0000256" key="1">
    <source>
        <dbReference type="ARBA" id="ARBA00012513"/>
    </source>
</evidence>
<dbReference type="EC" id="2.7.11.1" evidence="1"/>
<dbReference type="PROSITE" id="PS50011">
    <property type="entry name" value="PROTEIN_KINASE_DOM"/>
    <property type="match status" value="1"/>
</dbReference>
<evidence type="ECO:0000313" key="7">
    <source>
        <dbReference type="EMBL" id="KAK5091816.1"/>
    </source>
</evidence>
<evidence type="ECO:0000259" key="6">
    <source>
        <dbReference type="PROSITE" id="PS50011"/>
    </source>
</evidence>
<dbReference type="InterPro" id="IPR000719">
    <property type="entry name" value="Prot_kinase_dom"/>
</dbReference>
<organism evidence="7 8">
    <name type="scientific">Lithohypha guttulata</name>
    <dbReference type="NCBI Taxonomy" id="1690604"/>
    <lineage>
        <taxon>Eukaryota</taxon>
        <taxon>Fungi</taxon>
        <taxon>Dikarya</taxon>
        <taxon>Ascomycota</taxon>
        <taxon>Pezizomycotina</taxon>
        <taxon>Eurotiomycetes</taxon>
        <taxon>Chaetothyriomycetidae</taxon>
        <taxon>Chaetothyriales</taxon>
        <taxon>Trichomeriaceae</taxon>
        <taxon>Lithohypha</taxon>
    </lineage>
</organism>
<name>A0ABR0K7V4_9EURO</name>
<dbReference type="InterPro" id="IPR011009">
    <property type="entry name" value="Kinase-like_dom_sf"/>
</dbReference>
<keyword evidence="3" id="KW-0547">Nucleotide-binding</keyword>
<dbReference type="PROSITE" id="PS00108">
    <property type="entry name" value="PROTEIN_KINASE_ST"/>
    <property type="match status" value="1"/>
</dbReference>
<dbReference type="PANTHER" id="PTHR43671">
    <property type="entry name" value="SERINE/THREONINE-PROTEIN KINASE NEK"/>
    <property type="match status" value="1"/>
</dbReference>
<keyword evidence="2" id="KW-0808">Transferase</keyword>
<feature type="domain" description="Protein kinase" evidence="6">
    <location>
        <begin position="1"/>
        <end position="238"/>
    </location>
</feature>
<proteinExistence type="predicted"/>
<evidence type="ECO:0000313" key="8">
    <source>
        <dbReference type="Proteomes" id="UP001345013"/>
    </source>
</evidence>
<accession>A0ABR0K7V4</accession>
<comment type="caution">
    <text evidence="7">The sequence shown here is derived from an EMBL/GenBank/DDBJ whole genome shotgun (WGS) entry which is preliminary data.</text>
</comment>
<dbReference type="PANTHER" id="PTHR43671:SF13">
    <property type="entry name" value="SERINE_THREONINE-PROTEIN KINASE NEK2"/>
    <property type="match status" value="1"/>
</dbReference>